<dbReference type="EMBL" id="LNQR01000036">
    <property type="protein sequence ID" value="KWT90167.1"/>
    <property type="molecule type" value="Genomic_DNA"/>
</dbReference>
<feature type="domain" description="CheW-like" evidence="1">
    <location>
        <begin position="1"/>
        <end position="139"/>
    </location>
</feature>
<protein>
    <submittedName>
        <fullName evidence="2">Chemotaxis protein CheW</fullName>
    </submittedName>
</protein>
<name>A0ABR5SI00_9BACT</name>
<organism evidence="2 3">
    <name type="scientific">Candidatus Magnetominusculus xianensis</name>
    <dbReference type="NCBI Taxonomy" id="1748249"/>
    <lineage>
        <taxon>Bacteria</taxon>
        <taxon>Pseudomonadati</taxon>
        <taxon>Nitrospirota</taxon>
        <taxon>Nitrospiria</taxon>
        <taxon>Nitrospirales</taxon>
        <taxon>Nitrospiraceae</taxon>
        <taxon>Candidatus Magnetominusculus</taxon>
    </lineage>
</organism>
<evidence type="ECO:0000259" key="1">
    <source>
        <dbReference type="PROSITE" id="PS50851"/>
    </source>
</evidence>
<dbReference type="Gene3D" id="2.30.30.40">
    <property type="entry name" value="SH3 Domains"/>
    <property type="match status" value="2"/>
</dbReference>
<dbReference type="SMART" id="SM00260">
    <property type="entry name" value="CheW"/>
    <property type="match status" value="2"/>
</dbReference>
<dbReference type="PANTHER" id="PTHR22617">
    <property type="entry name" value="CHEMOTAXIS SENSOR HISTIDINE KINASE-RELATED"/>
    <property type="match status" value="1"/>
</dbReference>
<dbReference type="InterPro" id="IPR036061">
    <property type="entry name" value="CheW-like_dom_sf"/>
</dbReference>
<accession>A0ABR5SI00</accession>
<dbReference type="Gene3D" id="2.40.50.180">
    <property type="entry name" value="CheA-289, Domain 4"/>
    <property type="match status" value="2"/>
</dbReference>
<dbReference type="SUPFAM" id="SSF50341">
    <property type="entry name" value="CheW-like"/>
    <property type="match status" value="2"/>
</dbReference>
<gene>
    <name evidence="2" type="ORF">ASN18_1174</name>
</gene>
<proteinExistence type="predicted"/>
<feature type="domain" description="CheW-like" evidence="1">
    <location>
        <begin position="192"/>
        <end position="329"/>
    </location>
</feature>
<comment type="caution">
    <text evidence="2">The sequence shown here is derived from an EMBL/GenBank/DDBJ whole genome shotgun (WGS) entry which is preliminary data.</text>
</comment>
<dbReference type="Pfam" id="PF01584">
    <property type="entry name" value="CheW"/>
    <property type="match status" value="2"/>
</dbReference>
<evidence type="ECO:0000313" key="2">
    <source>
        <dbReference type="EMBL" id="KWT90167.1"/>
    </source>
</evidence>
<sequence>MFRIGRFVYAVPVIEVREIIHLPEFRQVDEAPAHIAGLVSIRGTVVPLVDIDVRFGRPQSARYLTTDKVVVFHCDGAPTGIIINEVIDIYEIPPDSIVDTPAYGRSSASASVFIEQVAKIDEAIIMILNQKRLFDSSYKPAVEDLNSASDAEHFSCHTSFNTLTHETDKSVFHKRALDLASSDSRDDEEDDRMPLAVIETGGELFGIELEVVREFININDYRQVPCCPSHIVGNINLRGEILTLIDITGVLSLTRGNIKSAVVVSIDGFTVGICIDNLIDIMYLPFSGFKELPAALGQTSEDYFEFTALYEGRAVVVINIQSILYKGNLIVNEVL</sequence>
<dbReference type="InterPro" id="IPR002545">
    <property type="entry name" value="CheW-lke_dom"/>
</dbReference>
<evidence type="ECO:0000313" key="3">
    <source>
        <dbReference type="Proteomes" id="UP000060487"/>
    </source>
</evidence>
<dbReference type="PROSITE" id="PS50851">
    <property type="entry name" value="CHEW"/>
    <property type="match status" value="2"/>
</dbReference>
<dbReference type="PANTHER" id="PTHR22617:SF23">
    <property type="entry name" value="CHEMOTAXIS PROTEIN CHEW"/>
    <property type="match status" value="1"/>
</dbReference>
<dbReference type="RefSeq" id="WP_085051817.1">
    <property type="nucleotide sequence ID" value="NZ_LNQR01000036.1"/>
</dbReference>
<dbReference type="InterPro" id="IPR039315">
    <property type="entry name" value="CheW"/>
</dbReference>
<dbReference type="Proteomes" id="UP000060487">
    <property type="component" value="Unassembled WGS sequence"/>
</dbReference>
<reference evidence="2 3" key="1">
    <citation type="submission" date="2015-11" db="EMBL/GenBank/DDBJ databases">
        <authorList>
            <person name="Lin W."/>
        </authorList>
    </citation>
    <scope>NUCLEOTIDE SEQUENCE [LARGE SCALE GENOMIC DNA]</scope>
    <source>
        <strain evidence="2 3">HCH-1</strain>
    </source>
</reference>
<keyword evidence="3" id="KW-1185">Reference proteome</keyword>